<accession>M6UMB9</accession>
<proteinExistence type="predicted"/>
<protein>
    <submittedName>
        <fullName evidence="2">Uncharacterized protein</fullName>
    </submittedName>
</protein>
<name>M6UMB9_9LEPT</name>
<dbReference type="EMBL" id="AHOQ02000020">
    <property type="protein sequence ID" value="EMO46277.1"/>
    <property type="molecule type" value="Genomic_DNA"/>
</dbReference>
<comment type="caution">
    <text evidence="2">The sequence shown here is derived from an EMBL/GenBank/DDBJ whole genome shotgun (WGS) entry which is preliminary data.</text>
</comment>
<organism evidence="2 3">
    <name type="scientific">Leptospira santarosai str. ZUN179</name>
    <dbReference type="NCBI Taxonomy" id="1049985"/>
    <lineage>
        <taxon>Bacteria</taxon>
        <taxon>Pseudomonadati</taxon>
        <taxon>Spirochaetota</taxon>
        <taxon>Spirochaetia</taxon>
        <taxon>Leptospirales</taxon>
        <taxon>Leptospiraceae</taxon>
        <taxon>Leptospira</taxon>
    </lineage>
</organism>
<dbReference type="Proteomes" id="UP000012160">
    <property type="component" value="Unassembled WGS sequence"/>
</dbReference>
<gene>
    <name evidence="2" type="ORF">LEP1GSC187_3753</name>
</gene>
<evidence type="ECO:0000313" key="3">
    <source>
        <dbReference type="Proteomes" id="UP000012160"/>
    </source>
</evidence>
<dbReference type="AlphaFoldDB" id="M6UMB9"/>
<evidence type="ECO:0000313" key="2">
    <source>
        <dbReference type="EMBL" id="EMO46277.1"/>
    </source>
</evidence>
<reference evidence="2 3" key="1">
    <citation type="submission" date="2013-01" db="EMBL/GenBank/DDBJ databases">
        <authorList>
            <person name="Harkins D.M."/>
            <person name="Durkin A.S."/>
            <person name="Brinkac L.M."/>
            <person name="Haft D.H."/>
            <person name="Selengut J.D."/>
            <person name="Sanka R."/>
            <person name="DePew J."/>
            <person name="Purushe J."/>
            <person name="Matthias M.A."/>
            <person name="Vinetz J.M."/>
            <person name="Sutton G.G."/>
            <person name="Nierman W.C."/>
            <person name="Fouts D.E."/>
        </authorList>
    </citation>
    <scope>NUCLEOTIDE SEQUENCE [LARGE SCALE GENOMIC DNA]</scope>
    <source>
        <strain evidence="2 3">ZUN179</strain>
    </source>
</reference>
<sequence>MERAKRSYATGGVSRSAEQARSFRLQSKRAALKNIQKI</sequence>
<evidence type="ECO:0000256" key="1">
    <source>
        <dbReference type="SAM" id="MobiDB-lite"/>
    </source>
</evidence>
<feature type="region of interest" description="Disordered" evidence="1">
    <location>
        <begin position="1"/>
        <end position="22"/>
    </location>
</feature>